<dbReference type="OrthoDB" id="8289305at2"/>
<keyword evidence="2" id="KW-1185">Reference proteome</keyword>
<accession>A0A090N8K5</accession>
<organism evidence="1 2">
    <name type="scientific">Afipia felis</name>
    <name type="common">Cat scratch disease bacillus</name>
    <dbReference type="NCBI Taxonomy" id="1035"/>
    <lineage>
        <taxon>Bacteria</taxon>
        <taxon>Pseudomonadati</taxon>
        <taxon>Pseudomonadota</taxon>
        <taxon>Alphaproteobacteria</taxon>
        <taxon>Hyphomicrobiales</taxon>
        <taxon>Nitrobacteraceae</taxon>
        <taxon>Afipia</taxon>
    </lineage>
</organism>
<evidence type="ECO:0000313" key="2">
    <source>
        <dbReference type="Proteomes" id="UP000035762"/>
    </source>
</evidence>
<dbReference type="AlphaFoldDB" id="A0A090N8K5"/>
<proteinExistence type="predicted"/>
<name>A0A090N8K5_AFIFE</name>
<gene>
    <name evidence="1" type="ORF">BN961_03630</name>
</gene>
<sequence length="142" mass="16107">MKAEKPKIFHIAKYPPPIGSRVKVWLDTKERHLLVEDESGRVTYDIYGMTLADVVFETERTPRGAVRCVARGNIIAIANTNEESEARRSIIHEARSSMDFYWSRDKQWPFARARLALISPPHGGFPTSYAVDPVPRPASDAR</sequence>
<comment type="caution">
    <text evidence="1">The sequence shown here is derived from an EMBL/GenBank/DDBJ whole genome shotgun (WGS) entry which is preliminary data.</text>
</comment>
<dbReference type="STRING" id="1035.BN961_03630"/>
<dbReference type="EMBL" id="CCAZ020000002">
    <property type="protein sequence ID" value="CEG10193.1"/>
    <property type="molecule type" value="Genomic_DNA"/>
</dbReference>
<reference evidence="1 2" key="1">
    <citation type="journal article" date="2014" name="Genome Announc.">
        <title>Genome Sequence of Afipia felis Strain 76713, Isolated in Hospital Water Using an Amoeba Co-Culture Procedure.</title>
        <authorList>
            <person name="Benamar S."/>
            <person name="La Scola B."/>
            <person name="Croce O."/>
        </authorList>
    </citation>
    <scope>NUCLEOTIDE SEQUENCE [LARGE SCALE GENOMIC DNA]</scope>
    <source>
        <strain evidence="1 2">76713</strain>
    </source>
</reference>
<dbReference type="Proteomes" id="UP000035762">
    <property type="component" value="Unassembled WGS sequence"/>
</dbReference>
<evidence type="ECO:0000313" key="1">
    <source>
        <dbReference type="EMBL" id="CEG10193.1"/>
    </source>
</evidence>
<protein>
    <submittedName>
        <fullName evidence="1">Uncharacterized protein</fullName>
    </submittedName>
</protein>
<dbReference type="RefSeq" id="WP_048757822.1">
    <property type="nucleotide sequence ID" value="NZ_CCAZ020000002.1"/>
</dbReference>